<keyword evidence="3" id="KW-1185">Reference proteome</keyword>
<proteinExistence type="predicted"/>
<dbReference type="Proteomes" id="UP000248688">
    <property type="component" value="Chromosome"/>
</dbReference>
<evidence type="ECO:0000259" key="1">
    <source>
        <dbReference type="Pfam" id="PF13166"/>
    </source>
</evidence>
<feature type="domain" description="Protein CR006 P-loop" evidence="1">
    <location>
        <begin position="184"/>
        <end position="386"/>
    </location>
</feature>
<dbReference type="EMBL" id="CP030041">
    <property type="protein sequence ID" value="AWW29438.1"/>
    <property type="molecule type" value="Genomic_DNA"/>
</dbReference>
<dbReference type="AlphaFoldDB" id="A0A2Z4IG21"/>
<dbReference type="KEGG" id="est:DN752_04365"/>
<organism evidence="2 3">
    <name type="scientific">Echinicola strongylocentroti</name>
    <dbReference type="NCBI Taxonomy" id="1795355"/>
    <lineage>
        <taxon>Bacteria</taxon>
        <taxon>Pseudomonadati</taxon>
        <taxon>Bacteroidota</taxon>
        <taxon>Cytophagia</taxon>
        <taxon>Cytophagales</taxon>
        <taxon>Cyclobacteriaceae</taxon>
        <taxon>Echinicola</taxon>
    </lineage>
</organism>
<evidence type="ECO:0000313" key="2">
    <source>
        <dbReference type="EMBL" id="AWW29438.1"/>
    </source>
</evidence>
<dbReference type="RefSeq" id="WP_112782853.1">
    <property type="nucleotide sequence ID" value="NZ_CP030041.1"/>
</dbReference>
<reference evidence="2 3" key="1">
    <citation type="submission" date="2018-06" db="EMBL/GenBank/DDBJ databases">
        <title>Echinicola strongylocentroti sp. nov., isolated from a sea urchin Strongylocentrotus intermedius.</title>
        <authorList>
            <person name="Bae S.S."/>
        </authorList>
    </citation>
    <scope>NUCLEOTIDE SEQUENCE [LARGE SCALE GENOMIC DNA]</scope>
    <source>
        <strain evidence="2 3">MEBiC08714</strain>
    </source>
</reference>
<sequence>MAIITNFNKLADVASEFRKYLTGDHRKQKDVILFYAHNGTGKTRLSMEFKKMGKETVQNNLVDEEDNIITDEEGSAFTTEELKRDTLYFNAFTEDLFSWDNDLDSDEHRVLLLNKHSKFFGGIENLDIDNKIRPILHNYSDFNFVTDFNYVKPTDAGQENPETYWAIRFIREELVDGVAQNVENIKISRGEENLFIWCFFLAIYELAIDGAEGYDWVKYVYIDDPISSLDENNAIALACGLATIMESGIYKEIEEAGEKKKVERDRKVKVVLSTHHSLFFNVMYNELKMKRKTYFLHSNGLLDYKLQDTEDTPFFHHIALLSELKRVAESDVIHTYHFNGLRTVMEKAVSFFGYRKIDEVIHGLEDDILFHRAVQLLSHGKYSIFAPSPMTPDTKDLFKKILKGFTDKYQFRFPEIFNEVIPTEEV</sequence>
<dbReference type="InterPro" id="IPR026866">
    <property type="entry name" value="CR006_AAA"/>
</dbReference>
<gene>
    <name evidence="2" type="ORF">DN752_04365</name>
</gene>
<accession>A0A2Z4IG21</accession>
<dbReference type="Pfam" id="PF13166">
    <property type="entry name" value="AAA_13"/>
    <property type="match status" value="1"/>
</dbReference>
<protein>
    <submittedName>
        <fullName evidence="2">Anticodon nuclease</fullName>
    </submittedName>
</protein>
<name>A0A2Z4IG21_9BACT</name>
<evidence type="ECO:0000313" key="3">
    <source>
        <dbReference type="Proteomes" id="UP000248688"/>
    </source>
</evidence>
<dbReference type="OrthoDB" id="9795565at2"/>